<evidence type="ECO:0000313" key="1">
    <source>
        <dbReference type="EMBL" id="OCR23425.1"/>
    </source>
</evidence>
<accession>A0A1C7Z5G9</accession>
<dbReference type="RefSeq" id="WP_065834903.1">
    <property type="nucleotide sequence ID" value="NZ_LGSI01000056.1"/>
</dbReference>
<dbReference type="EMBL" id="LGSI01000056">
    <property type="protein sequence ID" value="OCR23425.1"/>
    <property type="molecule type" value="Genomic_DNA"/>
</dbReference>
<organism evidence="1 2">
    <name type="scientific">Pseudomonas syringae</name>
    <dbReference type="NCBI Taxonomy" id="317"/>
    <lineage>
        <taxon>Bacteria</taxon>
        <taxon>Pseudomonadati</taxon>
        <taxon>Pseudomonadota</taxon>
        <taxon>Gammaproteobacteria</taxon>
        <taxon>Pseudomonadales</taxon>
        <taxon>Pseudomonadaceae</taxon>
        <taxon>Pseudomonas</taxon>
    </lineage>
</organism>
<proteinExistence type="predicted"/>
<gene>
    <name evidence="1" type="ORF">AFK24_20205</name>
</gene>
<reference evidence="1 2" key="1">
    <citation type="submission" date="2015-07" db="EMBL/GenBank/DDBJ databases">
        <title>Draft genome sequence of a diazotrophic, plant growth-promoting rhizobacterium of the Pseudomonas syringae complex.</title>
        <authorList>
            <person name="Patten C.L."/>
            <person name="Jeong H."/>
        </authorList>
    </citation>
    <scope>NUCLEOTIDE SEQUENCE [LARGE SCALE GENOMIC DNA]</scope>
    <source>
        <strain evidence="1 2">GR12-2</strain>
    </source>
</reference>
<dbReference type="OrthoDB" id="7014625at2"/>
<protein>
    <recommendedName>
        <fullName evidence="3">DUF4123 domain-containing protein</fullName>
    </recommendedName>
</protein>
<comment type="caution">
    <text evidence="1">The sequence shown here is derived from an EMBL/GenBank/DDBJ whole genome shotgun (WGS) entry which is preliminary data.</text>
</comment>
<dbReference type="PATRIC" id="fig|317.243.peg.3934"/>
<evidence type="ECO:0008006" key="3">
    <source>
        <dbReference type="Google" id="ProtNLM"/>
    </source>
</evidence>
<sequence length="278" mass="31260">MSDAITRLLDLPTLDAPREEHGQSMIFIIDAFHTKPAWGVTQLQMQGHPFNYELLWFGTALKDHALKGPTWFVLPPTGVAGMAQVCHQRPKGIALRCRDAEAALAHARKLMAMPLGRSNILSFYNPVHWTALAMEAGDNLGCLLGPWDAVYTPAPSLKPDANRWHEWRVDTPVAADSCTWPLAFPDSVFTTFKDVRWVYWLRENPNHFGGVPDSELPRLARNLDFLVKHRIGVDEDLLEIPHLIIHGELADRTDLLPILASSERPHRKVAQLLEAVQP</sequence>
<dbReference type="Proteomes" id="UP000093104">
    <property type="component" value="Unassembled WGS sequence"/>
</dbReference>
<evidence type="ECO:0000313" key="2">
    <source>
        <dbReference type="Proteomes" id="UP000093104"/>
    </source>
</evidence>
<dbReference type="AlphaFoldDB" id="A0A1C7Z5G9"/>
<name>A0A1C7Z5G9_PSESX</name>